<dbReference type="Pfam" id="PF13508">
    <property type="entry name" value="Acetyltransf_7"/>
    <property type="match status" value="1"/>
</dbReference>
<protein>
    <submittedName>
        <fullName evidence="2">GNAT superfamily N-acetyltransferase</fullName>
    </submittedName>
</protein>
<evidence type="ECO:0000313" key="3">
    <source>
        <dbReference type="Proteomes" id="UP001519290"/>
    </source>
</evidence>
<dbReference type="CDD" id="cd04301">
    <property type="entry name" value="NAT_SF"/>
    <property type="match status" value="1"/>
</dbReference>
<comment type="caution">
    <text evidence="2">The sequence shown here is derived from an EMBL/GenBank/DDBJ whole genome shotgun (WGS) entry which is preliminary data.</text>
</comment>
<dbReference type="InterPro" id="IPR000182">
    <property type="entry name" value="GNAT_dom"/>
</dbReference>
<dbReference type="InterPro" id="IPR052523">
    <property type="entry name" value="Trichothecene_AcTrans"/>
</dbReference>
<evidence type="ECO:0000259" key="1">
    <source>
        <dbReference type="PROSITE" id="PS51186"/>
    </source>
</evidence>
<dbReference type="Gene3D" id="3.40.630.30">
    <property type="match status" value="1"/>
</dbReference>
<sequence length="198" mass="21901">MNDVGIARVKNGEVEAEDVARLIATAFNALDVAVWLVPDPGERLEAMSSQFAILVAHALEHGRLDMTTDGHGVAVWFDLTVPLPEPPRYAQRLRRACGAHIAHFEMLDEAFARHHPEAPHHHLAFLAVRAGHQGRGRGTALLEHHHRVLDEEGVPGYLEASSHANRELYARLGYTELGSPLTLPEGPHMWPMWRPPAG</sequence>
<proteinExistence type="predicted"/>
<gene>
    <name evidence="2" type="ORF">JOF43_003798</name>
</gene>
<organism evidence="2 3">
    <name type="scientific">Brachybacterium sacelli</name>
    <dbReference type="NCBI Taxonomy" id="173364"/>
    <lineage>
        <taxon>Bacteria</taxon>
        <taxon>Bacillati</taxon>
        <taxon>Actinomycetota</taxon>
        <taxon>Actinomycetes</taxon>
        <taxon>Micrococcales</taxon>
        <taxon>Dermabacteraceae</taxon>
        <taxon>Brachybacterium</taxon>
    </lineage>
</organism>
<dbReference type="PROSITE" id="PS51186">
    <property type="entry name" value="GNAT"/>
    <property type="match status" value="1"/>
</dbReference>
<dbReference type="Proteomes" id="UP001519290">
    <property type="component" value="Unassembled WGS sequence"/>
</dbReference>
<dbReference type="SUPFAM" id="SSF55729">
    <property type="entry name" value="Acyl-CoA N-acyltransferases (Nat)"/>
    <property type="match status" value="1"/>
</dbReference>
<reference evidence="2 3" key="1">
    <citation type="submission" date="2021-03" db="EMBL/GenBank/DDBJ databases">
        <title>Sequencing the genomes of 1000 actinobacteria strains.</title>
        <authorList>
            <person name="Klenk H.-P."/>
        </authorList>
    </citation>
    <scope>NUCLEOTIDE SEQUENCE [LARGE SCALE GENOMIC DNA]</scope>
    <source>
        <strain evidence="2 3">DSM 14566</strain>
    </source>
</reference>
<keyword evidence="3" id="KW-1185">Reference proteome</keyword>
<dbReference type="EMBL" id="JAGIOD010000002">
    <property type="protein sequence ID" value="MBP2383809.1"/>
    <property type="molecule type" value="Genomic_DNA"/>
</dbReference>
<accession>A0ABS4X5R2</accession>
<dbReference type="InterPro" id="IPR016181">
    <property type="entry name" value="Acyl_CoA_acyltransferase"/>
</dbReference>
<dbReference type="PANTHER" id="PTHR42791">
    <property type="entry name" value="GNAT FAMILY ACETYLTRANSFERASE"/>
    <property type="match status" value="1"/>
</dbReference>
<feature type="domain" description="N-acetyltransferase" evidence="1">
    <location>
        <begin position="60"/>
        <end position="197"/>
    </location>
</feature>
<evidence type="ECO:0000313" key="2">
    <source>
        <dbReference type="EMBL" id="MBP2383809.1"/>
    </source>
</evidence>
<dbReference type="RefSeq" id="WP_209904654.1">
    <property type="nucleotide sequence ID" value="NZ_BAAAJW010000030.1"/>
</dbReference>
<name>A0ABS4X5R2_9MICO</name>
<dbReference type="PANTHER" id="PTHR42791:SF1">
    <property type="entry name" value="N-ACETYLTRANSFERASE DOMAIN-CONTAINING PROTEIN"/>
    <property type="match status" value="1"/>
</dbReference>